<comment type="subunit">
    <text evidence="10">Monomer and homodimer.</text>
</comment>
<protein>
    <recommendedName>
        <fullName evidence="10">GTP 3',8-cyclase</fullName>
        <ecNumber evidence="10">4.1.99.22</ecNumber>
    </recommendedName>
    <alternativeName>
        <fullName evidence="10">Molybdenum cofactor biosynthesis protein A</fullName>
    </alternativeName>
</protein>
<dbReference type="Gene3D" id="3.20.20.70">
    <property type="entry name" value="Aldolase class I"/>
    <property type="match status" value="1"/>
</dbReference>
<dbReference type="InterPro" id="IPR013483">
    <property type="entry name" value="MoaA"/>
</dbReference>
<dbReference type="InterPro" id="IPR050105">
    <property type="entry name" value="MoCo_biosynth_MoaA/MoaC"/>
</dbReference>
<dbReference type="CDD" id="cd21117">
    <property type="entry name" value="Twitch_MoaA"/>
    <property type="match status" value="1"/>
</dbReference>
<evidence type="ECO:0000256" key="1">
    <source>
        <dbReference type="ARBA" id="ARBA00022485"/>
    </source>
</evidence>
<evidence type="ECO:0000259" key="11">
    <source>
        <dbReference type="PROSITE" id="PS51918"/>
    </source>
</evidence>
<sequence length="373" mass="40262">MSAIPVTIGRRMPLAAASERLDASAQGAGSASGRPVIGDALVDTHGRVHRDLRISLTDRCSLRCTYCMPEQGNEWLAKTSILTLDEIERIARVAAADGITTFRLTGGEPLLRTDIVEVVRRLAAITGPTGAPVEIAMTTNGIRLPELLPGLIEAGLNRLNISIDTLRRDRFHELTRRDRLDDVLEGIAAAGASDLRPLKLNAVAMRDVNDDELVELVEFAIAHDAQMRFIEQMPLDAGHTWDRSRMVTQDEILQALSRRWTLAPVPGRGGAPAARWTLDGGPHSVGVIASVTAPFCGDCDRLRLTADGQLRNCLFSTTEYDVLPILRDGRPADTVDAGVDGMLRSCVHGKLPGHAINDPAFLQPARGMNAIGG</sequence>
<name>A0ABU0Z6S0_9MICO</name>
<dbReference type="PANTHER" id="PTHR22960:SF0">
    <property type="entry name" value="MOLYBDENUM COFACTOR BIOSYNTHESIS PROTEIN 1"/>
    <property type="match status" value="1"/>
</dbReference>
<reference evidence="12 13" key="1">
    <citation type="submission" date="2023-08" db="EMBL/GenBank/DDBJ databases">
        <title>Microbacterium psychrotolerans sp. nov., a psychrotolerant bacterium isolated from soil in Heilongjiang Province, China.</title>
        <authorList>
            <person name="An P."/>
            <person name="Zhao D."/>
            <person name="Xiang H."/>
        </authorList>
    </citation>
    <scope>NUCLEOTIDE SEQUENCE [LARGE SCALE GENOMIC DNA]</scope>
    <source>
        <strain evidence="12 13">QXD-8</strain>
    </source>
</reference>
<dbReference type="HAMAP" id="MF_01225_B">
    <property type="entry name" value="MoaA_B"/>
    <property type="match status" value="1"/>
</dbReference>
<evidence type="ECO:0000256" key="2">
    <source>
        <dbReference type="ARBA" id="ARBA00022691"/>
    </source>
</evidence>
<evidence type="ECO:0000256" key="5">
    <source>
        <dbReference type="ARBA" id="ARBA00023004"/>
    </source>
</evidence>
<evidence type="ECO:0000256" key="6">
    <source>
        <dbReference type="ARBA" id="ARBA00023014"/>
    </source>
</evidence>
<keyword evidence="9 10" id="KW-0456">Lyase</keyword>
<organism evidence="12 13">
    <name type="scientific">Microbacterium psychrotolerans</name>
    <dbReference type="NCBI Taxonomy" id="3068321"/>
    <lineage>
        <taxon>Bacteria</taxon>
        <taxon>Bacillati</taxon>
        <taxon>Actinomycetota</taxon>
        <taxon>Actinomycetes</taxon>
        <taxon>Micrococcales</taxon>
        <taxon>Microbacteriaceae</taxon>
        <taxon>Microbacterium</taxon>
    </lineage>
</organism>
<feature type="binding site" evidence="10">
    <location>
        <position position="162"/>
    </location>
    <ligand>
        <name>S-adenosyl-L-methionine</name>
        <dbReference type="ChEBI" id="CHEBI:59789"/>
    </ligand>
</feature>
<keyword evidence="1 10" id="KW-0004">4Fe-4S</keyword>
<dbReference type="SUPFAM" id="SSF102114">
    <property type="entry name" value="Radical SAM enzymes"/>
    <property type="match status" value="1"/>
</dbReference>
<keyword evidence="13" id="KW-1185">Reference proteome</keyword>
<dbReference type="InterPro" id="IPR058240">
    <property type="entry name" value="rSAM_sf"/>
</dbReference>
<dbReference type="InterPro" id="IPR006638">
    <property type="entry name" value="Elp3/MiaA/NifB-like_rSAM"/>
</dbReference>
<dbReference type="SMART" id="SM00729">
    <property type="entry name" value="Elp3"/>
    <property type="match status" value="1"/>
</dbReference>
<comment type="similarity">
    <text evidence="10">Belongs to the radical SAM superfamily. MoaA family.</text>
</comment>
<dbReference type="NCBIfam" id="TIGR02666">
    <property type="entry name" value="moaA"/>
    <property type="match status" value="1"/>
</dbReference>
<dbReference type="SFLD" id="SFLDG01386">
    <property type="entry name" value="main_SPASM_domain-containing"/>
    <property type="match status" value="1"/>
</dbReference>
<keyword evidence="8 10" id="KW-0501">Molybdenum cofactor biosynthesis</keyword>
<evidence type="ECO:0000256" key="9">
    <source>
        <dbReference type="ARBA" id="ARBA00023239"/>
    </source>
</evidence>
<feature type="binding site" evidence="10">
    <location>
        <position position="313"/>
    </location>
    <ligand>
        <name>[4Fe-4S] cluster</name>
        <dbReference type="ChEBI" id="CHEBI:49883"/>
        <label>2</label>
        <note>4Fe-4S-substrate</note>
    </ligand>
</feature>
<comment type="catalytic activity">
    <reaction evidence="10">
        <text>GTP + AH2 + S-adenosyl-L-methionine = (8S)-3',8-cyclo-7,8-dihydroguanosine 5'-triphosphate + 5'-deoxyadenosine + L-methionine + A + H(+)</text>
        <dbReference type="Rhea" id="RHEA:49576"/>
        <dbReference type="ChEBI" id="CHEBI:13193"/>
        <dbReference type="ChEBI" id="CHEBI:15378"/>
        <dbReference type="ChEBI" id="CHEBI:17319"/>
        <dbReference type="ChEBI" id="CHEBI:17499"/>
        <dbReference type="ChEBI" id="CHEBI:37565"/>
        <dbReference type="ChEBI" id="CHEBI:57844"/>
        <dbReference type="ChEBI" id="CHEBI:59789"/>
        <dbReference type="ChEBI" id="CHEBI:131766"/>
        <dbReference type="EC" id="4.1.99.22"/>
    </reaction>
</comment>
<dbReference type="InterPro" id="IPR010505">
    <property type="entry name" value="MoaA_twitch"/>
</dbReference>
<evidence type="ECO:0000313" key="13">
    <source>
        <dbReference type="Proteomes" id="UP001235133"/>
    </source>
</evidence>
<feature type="binding site" evidence="10">
    <location>
        <position position="138"/>
    </location>
    <ligand>
        <name>GTP</name>
        <dbReference type="ChEBI" id="CHEBI:37565"/>
    </ligand>
</feature>
<feature type="binding site" evidence="10">
    <location>
        <position position="199"/>
    </location>
    <ligand>
        <name>GTP</name>
        <dbReference type="ChEBI" id="CHEBI:37565"/>
    </ligand>
</feature>
<dbReference type="CDD" id="cd01335">
    <property type="entry name" value="Radical_SAM"/>
    <property type="match status" value="1"/>
</dbReference>
<comment type="cofactor">
    <cofactor evidence="10">
        <name>[4Fe-4S] cluster</name>
        <dbReference type="ChEBI" id="CHEBI:49883"/>
    </cofactor>
    <text evidence="10">Binds 2 [4Fe-4S] clusters. Binds 1 [4Fe-4S] cluster coordinated with 3 cysteines and an exchangeable S-adenosyl-L-methionine and 1 [4Fe-4S] cluster coordinated with 3 cysteines and the GTP-derived substrate.</text>
</comment>
<evidence type="ECO:0000256" key="7">
    <source>
        <dbReference type="ARBA" id="ARBA00023134"/>
    </source>
</evidence>
<dbReference type="Pfam" id="PF06463">
    <property type="entry name" value="Mob_synth_C"/>
    <property type="match status" value="1"/>
</dbReference>
<proteinExistence type="inferred from homology"/>
<dbReference type="RefSeq" id="WP_308869331.1">
    <property type="nucleotide sequence ID" value="NZ_JAVFWO010000005.1"/>
</dbReference>
<accession>A0ABU0Z6S0</accession>
<feature type="binding site" evidence="10">
    <location>
        <position position="53"/>
    </location>
    <ligand>
        <name>GTP</name>
        <dbReference type="ChEBI" id="CHEBI:37565"/>
    </ligand>
</feature>
<dbReference type="EMBL" id="JAVFWO010000005">
    <property type="protein sequence ID" value="MDQ7879693.1"/>
    <property type="molecule type" value="Genomic_DNA"/>
</dbReference>
<dbReference type="Proteomes" id="UP001235133">
    <property type="component" value="Unassembled WGS sequence"/>
</dbReference>
<dbReference type="SFLD" id="SFLDG01383">
    <property type="entry name" value="cyclic_pyranopterin_phosphate"/>
    <property type="match status" value="1"/>
</dbReference>
<comment type="function">
    <text evidence="10">Catalyzes the cyclization of GTP to (8S)-3',8-cyclo-7,8-dihydroguanosine 5'-triphosphate.</text>
</comment>
<dbReference type="InterPro" id="IPR007197">
    <property type="entry name" value="rSAM"/>
</dbReference>
<keyword evidence="7 10" id="KW-0342">GTP-binding</keyword>
<dbReference type="PANTHER" id="PTHR22960">
    <property type="entry name" value="MOLYBDOPTERIN COFACTOR SYNTHESIS PROTEIN A"/>
    <property type="match status" value="1"/>
</dbReference>
<keyword evidence="4 10" id="KW-0547">Nucleotide-binding</keyword>
<dbReference type="InterPro" id="IPR013785">
    <property type="entry name" value="Aldolase_TIM"/>
</dbReference>
<keyword evidence="5 10" id="KW-0408">Iron</keyword>
<feature type="binding site" evidence="10">
    <location>
        <position position="64"/>
    </location>
    <ligand>
        <name>[4Fe-4S] cluster</name>
        <dbReference type="ChEBI" id="CHEBI:49883"/>
        <label>1</label>
        <note>4Fe-4S-S-AdoMet</note>
    </ligand>
</feature>
<dbReference type="GO" id="GO:0061798">
    <property type="term" value="F:GTP 3',8'-cyclase activity"/>
    <property type="evidence" value="ECO:0007669"/>
    <property type="project" value="UniProtKB-EC"/>
</dbReference>
<feature type="binding site" evidence="10">
    <location>
        <position position="233"/>
    </location>
    <ligand>
        <name>S-adenosyl-L-methionine</name>
        <dbReference type="ChEBI" id="CHEBI:59789"/>
    </ligand>
</feature>
<evidence type="ECO:0000256" key="10">
    <source>
        <dbReference type="HAMAP-Rule" id="MF_01225"/>
    </source>
</evidence>
<dbReference type="PROSITE" id="PS51918">
    <property type="entry name" value="RADICAL_SAM"/>
    <property type="match status" value="1"/>
</dbReference>
<feature type="domain" description="Radical SAM core" evidence="11">
    <location>
        <begin position="44"/>
        <end position="263"/>
    </location>
</feature>
<feature type="binding site" evidence="10">
    <location>
        <begin position="301"/>
        <end position="303"/>
    </location>
    <ligand>
        <name>GTP</name>
        <dbReference type="ChEBI" id="CHEBI:37565"/>
    </ligand>
</feature>
<feature type="binding site" evidence="10">
    <location>
        <position position="60"/>
    </location>
    <ligand>
        <name>[4Fe-4S] cluster</name>
        <dbReference type="ChEBI" id="CHEBI:49883"/>
        <label>1</label>
        <note>4Fe-4S-S-AdoMet</note>
    </ligand>
</feature>
<evidence type="ECO:0000256" key="8">
    <source>
        <dbReference type="ARBA" id="ARBA00023150"/>
    </source>
</evidence>
<evidence type="ECO:0000256" key="4">
    <source>
        <dbReference type="ARBA" id="ARBA00022741"/>
    </source>
</evidence>
<comment type="caution">
    <text evidence="12">The sequence shown here is derived from an EMBL/GenBank/DDBJ whole genome shotgun (WGS) entry which is preliminary data.</text>
</comment>
<feature type="binding site" evidence="10">
    <location>
        <position position="67"/>
    </location>
    <ligand>
        <name>[4Fe-4S] cluster</name>
        <dbReference type="ChEBI" id="CHEBI:49883"/>
        <label>1</label>
        <note>4Fe-4S-S-AdoMet</note>
    </ligand>
</feature>
<feature type="binding site" evidence="10">
    <location>
        <position position="66"/>
    </location>
    <ligand>
        <name>S-adenosyl-L-methionine</name>
        <dbReference type="ChEBI" id="CHEBI:59789"/>
    </ligand>
</feature>
<dbReference type="Pfam" id="PF04055">
    <property type="entry name" value="Radical_SAM"/>
    <property type="match status" value="1"/>
</dbReference>
<feature type="binding site" evidence="10">
    <location>
        <position position="103"/>
    </location>
    <ligand>
        <name>GTP</name>
        <dbReference type="ChEBI" id="CHEBI:37565"/>
    </ligand>
</feature>
<dbReference type="EC" id="4.1.99.22" evidence="10"/>
<evidence type="ECO:0000313" key="12">
    <source>
        <dbReference type="EMBL" id="MDQ7879693.1"/>
    </source>
</evidence>
<gene>
    <name evidence="10 12" type="primary">moaA</name>
    <name evidence="12" type="ORF">Q9R08_17005</name>
</gene>
<dbReference type="SFLD" id="SFLDS00029">
    <property type="entry name" value="Radical_SAM"/>
    <property type="match status" value="1"/>
</dbReference>
<feature type="binding site" evidence="10">
    <location>
        <position position="299"/>
    </location>
    <ligand>
        <name>[4Fe-4S] cluster</name>
        <dbReference type="ChEBI" id="CHEBI:49883"/>
        <label>2</label>
        <note>4Fe-4S-substrate</note>
    </ligand>
</feature>
<feature type="binding site" evidence="10">
    <location>
        <position position="296"/>
    </location>
    <ligand>
        <name>[4Fe-4S] cluster</name>
        <dbReference type="ChEBI" id="CHEBI:49883"/>
        <label>2</label>
        <note>4Fe-4S-substrate</note>
    </ligand>
</feature>
<evidence type="ECO:0000256" key="3">
    <source>
        <dbReference type="ARBA" id="ARBA00022723"/>
    </source>
</evidence>
<keyword evidence="2 10" id="KW-0949">S-adenosyl-L-methionine</keyword>
<comment type="pathway">
    <text evidence="10">Cofactor biosynthesis; molybdopterin biosynthesis.</text>
</comment>
<dbReference type="SFLD" id="SFLDG01067">
    <property type="entry name" value="SPASM/twitch_domain_containing"/>
    <property type="match status" value="1"/>
</dbReference>
<keyword evidence="6 10" id="KW-0411">Iron-sulfur</keyword>
<dbReference type="InterPro" id="IPR040064">
    <property type="entry name" value="MoaA-like"/>
</dbReference>
<feature type="binding site" evidence="10">
    <location>
        <position position="107"/>
    </location>
    <ligand>
        <name>S-adenosyl-L-methionine</name>
        <dbReference type="ChEBI" id="CHEBI:59789"/>
    </ligand>
</feature>
<keyword evidence="3 10" id="KW-0479">Metal-binding</keyword>